<feature type="region of interest" description="Disordered" evidence="1">
    <location>
        <begin position="292"/>
        <end position="312"/>
    </location>
</feature>
<dbReference type="Proteomes" id="UP000295606">
    <property type="component" value="Unassembled WGS sequence"/>
</dbReference>
<dbReference type="GO" id="GO:0016787">
    <property type="term" value="F:hydrolase activity"/>
    <property type="evidence" value="ECO:0007669"/>
    <property type="project" value="UniProtKB-KW"/>
</dbReference>
<name>A0A4R5L2Z8_9BURK</name>
<sequence length="312" mass="33337">MDGQLIDIDGDRIHYVEYGNGPPVVFIHGLSGQLRNFAWLPIQALAREHRVILIDRPGSGYSTRGPHASANIRAQARTVARFIEALRLESPVLVGHSLGGAIALAVALDHPHAVSRLALIAPLTHVQTEVPKAFRALVLRSNAVRRFVARTFATPVGLATSSAVLKQVFAPEAVPGDFRTRGGGLLSLRPTGFYNASADLIAIEDADDLAQMEQRYAELSVPVDILFGRDDVVLNWARHGDALSRLTRQVTLKVVSGGHMLPVTAPSTTYDWLLCALSGTVHASHARAIEADQPGTDIGSPAQGVLGNPSAT</sequence>
<evidence type="ECO:0000313" key="4">
    <source>
        <dbReference type="Proteomes" id="UP000295606"/>
    </source>
</evidence>
<dbReference type="SUPFAM" id="SSF53474">
    <property type="entry name" value="alpha/beta-Hydrolases"/>
    <property type="match status" value="1"/>
</dbReference>
<dbReference type="OrthoDB" id="5853561at2"/>
<dbReference type="PRINTS" id="PR00111">
    <property type="entry name" value="ABHYDROLASE"/>
</dbReference>
<evidence type="ECO:0000259" key="2">
    <source>
        <dbReference type="Pfam" id="PF00561"/>
    </source>
</evidence>
<accession>A0A4R5L2Z8</accession>
<dbReference type="InterPro" id="IPR050266">
    <property type="entry name" value="AB_hydrolase_sf"/>
</dbReference>
<dbReference type="InterPro" id="IPR029058">
    <property type="entry name" value="AB_hydrolase_fold"/>
</dbReference>
<dbReference type="Gene3D" id="3.40.50.1820">
    <property type="entry name" value="alpha/beta hydrolase"/>
    <property type="match status" value="1"/>
</dbReference>
<feature type="domain" description="AB hydrolase-1" evidence="2">
    <location>
        <begin position="22"/>
        <end position="263"/>
    </location>
</feature>
<gene>
    <name evidence="3" type="ORF">E1N52_42020</name>
</gene>
<organism evidence="3 4">
    <name type="scientific">Paraburkholderia guartelaensis</name>
    <dbReference type="NCBI Taxonomy" id="2546446"/>
    <lineage>
        <taxon>Bacteria</taxon>
        <taxon>Pseudomonadati</taxon>
        <taxon>Pseudomonadota</taxon>
        <taxon>Betaproteobacteria</taxon>
        <taxon>Burkholderiales</taxon>
        <taxon>Burkholderiaceae</taxon>
        <taxon>Paraburkholderia</taxon>
    </lineage>
</organism>
<dbReference type="AlphaFoldDB" id="A0A4R5L2Z8"/>
<dbReference type="InterPro" id="IPR000073">
    <property type="entry name" value="AB_hydrolase_1"/>
</dbReference>
<dbReference type="EMBL" id="SMOD01000084">
    <property type="protein sequence ID" value="TDG02010.1"/>
    <property type="molecule type" value="Genomic_DNA"/>
</dbReference>
<comment type="caution">
    <text evidence="3">The sequence shown here is derived from an EMBL/GenBank/DDBJ whole genome shotgun (WGS) entry which is preliminary data.</text>
</comment>
<evidence type="ECO:0000256" key="1">
    <source>
        <dbReference type="SAM" id="MobiDB-lite"/>
    </source>
</evidence>
<protein>
    <submittedName>
        <fullName evidence="3">Alpha/beta hydrolase</fullName>
    </submittedName>
</protein>
<proteinExistence type="predicted"/>
<keyword evidence="3" id="KW-0378">Hydrolase</keyword>
<dbReference type="PANTHER" id="PTHR43798">
    <property type="entry name" value="MONOACYLGLYCEROL LIPASE"/>
    <property type="match status" value="1"/>
</dbReference>
<reference evidence="3 4" key="1">
    <citation type="submission" date="2019-03" db="EMBL/GenBank/DDBJ databases">
        <title>Paraburkholderia sp. isolated from native Mimosa gymnas in Guartela State Park, Brazil.</title>
        <authorList>
            <person name="Paulitsch F."/>
            <person name="Hungria M."/>
            <person name="Delamuta J.R.M."/>
            <person name="Ribeiro R.A."/>
            <person name="Dall'Agnol R."/>
            <person name="Silva J.S.B."/>
        </authorList>
    </citation>
    <scope>NUCLEOTIDE SEQUENCE [LARGE SCALE GENOMIC DNA]</scope>
    <source>
        <strain evidence="3 4">CNPSo 3008</strain>
    </source>
</reference>
<dbReference type="Pfam" id="PF00561">
    <property type="entry name" value="Abhydrolase_1"/>
    <property type="match status" value="1"/>
</dbReference>
<evidence type="ECO:0000313" key="3">
    <source>
        <dbReference type="EMBL" id="TDG02010.1"/>
    </source>
</evidence>